<dbReference type="Proteomes" id="UP000509383">
    <property type="component" value="Chromosome"/>
</dbReference>
<reference evidence="1 3" key="1">
    <citation type="submission" date="2020-05" db="EMBL/GenBank/DDBJ databases">
        <title>Characterization of novel class B3 metallo-beta-lactamase from novel Pseudomonas species.</title>
        <authorList>
            <person name="Yamada K."/>
            <person name="Aoki K."/>
            <person name="Ishii Y."/>
        </authorList>
    </citation>
    <scope>NUCLEOTIDE SEQUENCE [LARGE SCALE GENOMIC DNA]</scope>
    <source>
        <strain evidence="1 3">TUM18999</strain>
        <strain evidence="2 4">TUM20286</strain>
    </source>
</reference>
<dbReference type="KEGG" id="ptw:TUM18999_21510"/>
<dbReference type="EMBL" id="AP023189">
    <property type="protein sequence ID" value="BCG23960.1"/>
    <property type="molecule type" value="Genomic_DNA"/>
</dbReference>
<name>A0A6J4E2S4_9PSED</name>
<dbReference type="Proteomes" id="UP001054892">
    <property type="component" value="Unassembled WGS sequence"/>
</dbReference>
<accession>A0A6J4E2S4</accession>
<organism evidence="1 3">
    <name type="scientific">Pseudomonas tohonis</name>
    <dbReference type="NCBI Taxonomy" id="2725477"/>
    <lineage>
        <taxon>Bacteria</taxon>
        <taxon>Pseudomonadati</taxon>
        <taxon>Pseudomonadota</taxon>
        <taxon>Gammaproteobacteria</taxon>
        <taxon>Pseudomonadales</taxon>
        <taxon>Pseudomonadaceae</taxon>
        <taxon>Pseudomonas</taxon>
    </lineage>
</organism>
<evidence type="ECO:0000313" key="4">
    <source>
        <dbReference type="Proteomes" id="UP001054892"/>
    </source>
</evidence>
<protein>
    <recommendedName>
        <fullName evidence="5">DNA cytosine methyltransferase</fullName>
    </recommendedName>
</protein>
<evidence type="ECO:0000313" key="1">
    <source>
        <dbReference type="EMBL" id="BCG23960.1"/>
    </source>
</evidence>
<keyword evidence="4" id="KW-1185">Reference proteome</keyword>
<sequence length="219" mass="24698">MRKHFPTALVACEFSGRVRDALTRIGFYAVSCDLLPTEQPGEHFQGDVLGLLDWGWDLLIAHPPCTDLATSGARYFAAKIADGRQRRALDFVRALMAAPIHFKALENPKSVISSHIRKPDQIIQPWMFGHGERKETHLWLQNLPKLHPTDIVAGREPVVHYMAPGPDRWKNRSRTYQGIADAMAEQWGRYVLEQLGSSVPATLVESQRLPLIQESSHAF</sequence>
<gene>
    <name evidence="1" type="ORF">TUM18999_21510</name>
    <name evidence="2" type="ORF">TUM20286_54930</name>
</gene>
<evidence type="ECO:0000313" key="2">
    <source>
        <dbReference type="EMBL" id="GJN55741.1"/>
    </source>
</evidence>
<dbReference type="RefSeq" id="WP_228723570.1">
    <property type="nucleotide sequence ID" value="NZ_AP023189.1"/>
</dbReference>
<evidence type="ECO:0008006" key="5">
    <source>
        <dbReference type="Google" id="ProtNLM"/>
    </source>
</evidence>
<dbReference type="EMBL" id="BQKM01000021">
    <property type="protein sequence ID" value="GJN55741.1"/>
    <property type="molecule type" value="Genomic_DNA"/>
</dbReference>
<evidence type="ECO:0000313" key="3">
    <source>
        <dbReference type="Proteomes" id="UP000509383"/>
    </source>
</evidence>
<proteinExistence type="predicted"/>
<dbReference type="AlphaFoldDB" id="A0A6J4E2S4"/>